<sequence>MVFGSSAYLLLAGAAAIASPLGGWLGLRLGTGSLFLSISVGLAGGVLLGAFSFEMMPAALEAAGRTLTVAGFVFGFASVYAIDMLINRGFMAGRESDEWHTLSRIHRNRRARSSKVTLLAAGTSVEEIIEGLSIGVALATDPTLGAIIAAAIILDNLVEGISIAEIIRAENPERASLPTYAWTSIIGLALFSSATIGWFFLREMPQSVVGSLLSLGAGGMFYLTITDLLPKSERAQYQQSAAVSVAIGFLVMFVLSSS</sequence>
<evidence type="ECO:0000256" key="3">
    <source>
        <dbReference type="ARBA" id="ARBA00022475"/>
    </source>
</evidence>
<dbReference type="PANTHER" id="PTHR11040">
    <property type="entry name" value="ZINC/IRON TRANSPORTER"/>
    <property type="match status" value="1"/>
</dbReference>
<dbReference type="GO" id="GO:0005385">
    <property type="term" value="F:zinc ion transmembrane transporter activity"/>
    <property type="evidence" value="ECO:0007669"/>
    <property type="project" value="TreeGrafter"/>
</dbReference>
<keyword evidence="10" id="KW-1185">Reference proteome</keyword>
<evidence type="ECO:0000256" key="6">
    <source>
        <dbReference type="ARBA" id="ARBA00022989"/>
    </source>
</evidence>
<dbReference type="Proteomes" id="UP000598196">
    <property type="component" value="Unassembled WGS sequence"/>
</dbReference>
<dbReference type="Pfam" id="PF02535">
    <property type="entry name" value="Zip"/>
    <property type="match status" value="1"/>
</dbReference>
<evidence type="ECO:0000313" key="9">
    <source>
        <dbReference type="EMBL" id="GGO23248.1"/>
    </source>
</evidence>
<dbReference type="GO" id="GO:0005886">
    <property type="term" value="C:plasma membrane"/>
    <property type="evidence" value="ECO:0007669"/>
    <property type="project" value="UniProtKB-SubCell"/>
</dbReference>
<organism evidence="9 10">
    <name type="scientific">Gemmobacter aquaticus</name>
    <dbReference type="NCBI Taxonomy" id="490185"/>
    <lineage>
        <taxon>Bacteria</taxon>
        <taxon>Pseudomonadati</taxon>
        <taxon>Pseudomonadota</taxon>
        <taxon>Alphaproteobacteria</taxon>
        <taxon>Rhodobacterales</taxon>
        <taxon>Paracoccaceae</taxon>
        <taxon>Gemmobacter</taxon>
    </lineage>
</organism>
<feature type="transmembrane region" description="Helical" evidence="8">
    <location>
        <begin position="6"/>
        <end position="27"/>
    </location>
</feature>
<evidence type="ECO:0000256" key="5">
    <source>
        <dbReference type="ARBA" id="ARBA00022833"/>
    </source>
</evidence>
<keyword evidence="6 8" id="KW-1133">Transmembrane helix</keyword>
<evidence type="ECO:0000313" key="10">
    <source>
        <dbReference type="Proteomes" id="UP000598196"/>
    </source>
</evidence>
<feature type="transmembrane region" description="Helical" evidence="8">
    <location>
        <begin position="207"/>
        <end position="225"/>
    </location>
</feature>
<keyword evidence="7 8" id="KW-0472">Membrane</keyword>
<dbReference type="AlphaFoldDB" id="A0A917YH70"/>
<accession>A0A917YH70</accession>
<feature type="transmembrane region" description="Helical" evidence="8">
    <location>
        <begin position="179"/>
        <end position="201"/>
    </location>
</feature>
<evidence type="ECO:0000256" key="8">
    <source>
        <dbReference type="SAM" id="Phobius"/>
    </source>
</evidence>
<dbReference type="OrthoDB" id="7355907at2"/>
<evidence type="ECO:0000256" key="4">
    <source>
        <dbReference type="ARBA" id="ARBA00022692"/>
    </source>
</evidence>
<feature type="transmembrane region" description="Helical" evidence="8">
    <location>
        <begin position="237"/>
        <end position="255"/>
    </location>
</feature>
<comment type="similarity">
    <text evidence="2">Belongs to the ZIP transporter (TC 2.A.5) family.</text>
</comment>
<dbReference type="EMBL" id="BMLP01000001">
    <property type="protein sequence ID" value="GGO23248.1"/>
    <property type="molecule type" value="Genomic_DNA"/>
</dbReference>
<evidence type="ECO:0000256" key="2">
    <source>
        <dbReference type="ARBA" id="ARBA00006939"/>
    </source>
</evidence>
<feature type="transmembrane region" description="Helical" evidence="8">
    <location>
        <begin position="65"/>
        <end position="86"/>
    </location>
</feature>
<comment type="subcellular location">
    <subcellularLocation>
        <location evidence="1">Cell membrane</location>
        <topology evidence="1">Multi-pass membrane protein</topology>
    </subcellularLocation>
</comment>
<evidence type="ECO:0000256" key="7">
    <source>
        <dbReference type="ARBA" id="ARBA00023136"/>
    </source>
</evidence>
<dbReference type="PANTHER" id="PTHR11040:SF211">
    <property type="entry name" value="ZINC TRANSPORTER ZIP11"/>
    <property type="match status" value="1"/>
</dbReference>
<comment type="caution">
    <text evidence="9">The sequence shown here is derived from an EMBL/GenBank/DDBJ whole genome shotgun (WGS) entry which is preliminary data.</text>
</comment>
<dbReference type="RefSeq" id="WP_146286133.1">
    <property type="nucleotide sequence ID" value="NZ_VOAK01000011.1"/>
</dbReference>
<keyword evidence="3" id="KW-1003">Cell membrane</keyword>
<evidence type="ECO:0000256" key="1">
    <source>
        <dbReference type="ARBA" id="ARBA00004651"/>
    </source>
</evidence>
<keyword evidence="4 8" id="KW-0812">Transmembrane</keyword>
<keyword evidence="5" id="KW-0862">Zinc</keyword>
<reference evidence="9 10" key="1">
    <citation type="journal article" date="2014" name="Int. J. Syst. Evol. Microbiol.">
        <title>Complete genome sequence of Corynebacterium casei LMG S-19264T (=DSM 44701T), isolated from a smear-ripened cheese.</title>
        <authorList>
            <consortium name="US DOE Joint Genome Institute (JGI-PGF)"/>
            <person name="Walter F."/>
            <person name="Albersmeier A."/>
            <person name="Kalinowski J."/>
            <person name="Ruckert C."/>
        </authorList>
    </citation>
    <scope>NUCLEOTIDE SEQUENCE [LARGE SCALE GENOMIC DNA]</scope>
    <source>
        <strain evidence="9 10">CGMCC 1.7029</strain>
    </source>
</reference>
<name>A0A917YH70_9RHOB</name>
<feature type="transmembrane region" description="Helical" evidence="8">
    <location>
        <begin position="34"/>
        <end position="53"/>
    </location>
</feature>
<gene>
    <name evidence="9" type="ORF">GCM10010991_00400</name>
</gene>
<proteinExistence type="inferred from homology"/>
<protein>
    <submittedName>
        <fullName evidence="9">ZIP family metal transporter</fullName>
    </submittedName>
</protein>
<dbReference type="InterPro" id="IPR003689">
    <property type="entry name" value="ZIP"/>
</dbReference>